<dbReference type="EMBL" id="KK583687">
    <property type="protein sequence ID" value="KDO17358.1"/>
    <property type="molecule type" value="Genomic_DNA"/>
</dbReference>
<dbReference type="AlphaFoldDB" id="A0A067BGT1"/>
<reference evidence="2 3" key="1">
    <citation type="journal article" date="2013" name="PLoS Genet.">
        <title>Distinctive expansion of potential virulence genes in the genome of the oomycete fish pathogen Saprolegnia parasitica.</title>
        <authorList>
            <person name="Jiang R.H."/>
            <person name="de Bruijn I."/>
            <person name="Haas B.J."/>
            <person name="Belmonte R."/>
            <person name="Lobach L."/>
            <person name="Christie J."/>
            <person name="van den Ackerveken G."/>
            <person name="Bottin A."/>
            <person name="Bulone V."/>
            <person name="Diaz-Moreno S.M."/>
            <person name="Dumas B."/>
            <person name="Fan L."/>
            <person name="Gaulin E."/>
            <person name="Govers F."/>
            <person name="Grenville-Briggs L.J."/>
            <person name="Horner N.R."/>
            <person name="Levin J.Z."/>
            <person name="Mammella M."/>
            <person name="Meijer H.J."/>
            <person name="Morris P."/>
            <person name="Nusbaum C."/>
            <person name="Oome S."/>
            <person name="Phillips A.J."/>
            <person name="van Rooyen D."/>
            <person name="Rzeszutek E."/>
            <person name="Saraiva M."/>
            <person name="Secombes C.J."/>
            <person name="Seidl M.F."/>
            <person name="Snel B."/>
            <person name="Stassen J.H."/>
            <person name="Sykes S."/>
            <person name="Tripathy S."/>
            <person name="van den Berg H."/>
            <person name="Vega-Arreguin J.C."/>
            <person name="Wawra S."/>
            <person name="Young S.K."/>
            <person name="Zeng Q."/>
            <person name="Dieguez-Uribeondo J."/>
            <person name="Russ C."/>
            <person name="Tyler B.M."/>
            <person name="van West P."/>
        </authorList>
    </citation>
    <scope>NUCLEOTIDE SEQUENCE [LARGE SCALE GENOMIC DNA]</scope>
    <source>
        <strain evidence="2 3">CBS 223.65</strain>
    </source>
</reference>
<evidence type="ECO:0008006" key="4">
    <source>
        <dbReference type="Google" id="ProtNLM"/>
    </source>
</evidence>
<evidence type="ECO:0000256" key="1">
    <source>
        <dbReference type="SAM" id="Phobius"/>
    </source>
</evidence>
<organism evidence="2 3">
    <name type="scientific">Saprolegnia parasitica (strain CBS 223.65)</name>
    <dbReference type="NCBI Taxonomy" id="695850"/>
    <lineage>
        <taxon>Eukaryota</taxon>
        <taxon>Sar</taxon>
        <taxon>Stramenopiles</taxon>
        <taxon>Oomycota</taxon>
        <taxon>Saprolegniomycetes</taxon>
        <taxon>Saprolegniales</taxon>
        <taxon>Saprolegniaceae</taxon>
        <taxon>Saprolegnia</taxon>
    </lineage>
</organism>
<dbReference type="Proteomes" id="UP000030745">
    <property type="component" value="Unassembled WGS sequence"/>
</dbReference>
<dbReference type="STRING" id="695850.A0A067BGT1"/>
<dbReference type="RefSeq" id="XP_012211929.1">
    <property type="nucleotide sequence ID" value="XM_012356539.1"/>
</dbReference>
<dbReference type="VEuPathDB" id="FungiDB:SPRG_17207"/>
<accession>A0A067BGT1</accession>
<gene>
    <name evidence="2" type="ORF">SPRG_17207</name>
</gene>
<dbReference type="Gene3D" id="1.20.5.110">
    <property type="match status" value="1"/>
</dbReference>
<keyword evidence="3" id="KW-1185">Reference proteome</keyword>
<dbReference type="SUPFAM" id="SSF58038">
    <property type="entry name" value="SNARE fusion complex"/>
    <property type="match status" value="1"/>
</dbReference>
<feature type="transmembrane region" description="Helical" evidence="1">
    <location>
        <begin position="79"/>
        <end position="98"/>
    </location>
</feature>
<keyword evidence="1" id="KW-0472">Membrane</keyword>
<dbReference type="KEGG" id="spar:SPRG_17207"/>
<dbReference type="GeneID" id="24138764"/>
<evidence type="ECO:0000313" key="2">
    <source>
        <dbReference type="EMBL" id="KDO17358.1"/>
    </source>
</evidence>
<sequence>MNGFQQQQRYNREQQDADLDEVLVGARHLNNHAKAINGEVISQNHLIDNLGDDVDAGAAELRFQAEKAALINAQKKKMCWYYGIIAILIVILIVLYAVPL</sequence>
<keyword evidence="1" id="KW-1133">Transmembrane helix</keyword>
<dbReference type="OMA" id="NHAHAIN"/>
<name>A0A067BGT1_SAPPC</name>
<protein>
    <recommendedName>
        <fullName evidence="4">t-SNARE coiled-coil homology domain-containing protein</fullName>
    </recommendedName>
</protein>
<keyword evidence="1" id="KW-0812">Transmembrane</keyword>
<dbReference type="CDD" id="cd15841">
    <property type="entry name" value="SNARE_Qc"/>
    <property type="match status" value="1"/>
</dbReference>
<evidence type="ECO:0000313" key="3">
    <source>
        <dbReference type="Proteomes" id="UP000030745"/>
    </source>
</evidence>
<dbReference type="OrthoDB" id="428895at2759"/>
<proteinExistence type="predicted"/>